<organism evidence="3 4">
    <name type="scientific">Candidatus Ryanbacteria bacterium RIFCSPLOWO2_02_FULL_47_14</name>
    <dbReference type="NCBI Taxonomy" id="1802129"/>
    <lineage>
        <taxon>Bacteria</taxon>
        <taxon>Candidatus Ryaniibacteriota</taxon>
    </lineage>
</organism>
<reference evidence="3 4" key="1">
    <citation type="journal article" date="2016" name="Nat. Commun.">
        <title>Thousands of microbial genomes shed light on interconnected biogeochemical processes in an aquifer system.</title>
        <authorList>
            <person name="Anantharaman K."/>
            <person name="Brown C.T."/>
            <person name="Hug L.A."/>
            <person name="Sharon I."/>
            <person name="Castelle C.J."/>
            <person name="Probst A.J."/>
            <person name="Thomas B.C."/>
            <person name="Singh A."/>
            <person name="Wilkins M.J."/>
            <person name="Karaoz U."/>
            <person name="Brodie E.L."/>
            <person name="Williams K.H."/>
            <person name="Hubbard S.S."/>
            <person name="Banfield J.F."/>
        </authorList>
    </citation>
    <scope>NUCLEOTIDE SEQUENCE [LARGE SCALE GENOMIC DNA]</scope>
</reference>
<feature type="domain" description="Elongation factor P C-terminal" evidence="2">
    <location>
        <begin position="130"/>
        <end position="185"/>
    </location>
</feature>
<dbReference type="InterPro" id="IPR015365">
    <property type="entry name" value="Elong-fact-P_C"/>
</dbReference>
<dbReference type="GO" id="GO:0043043">
    <property type="term" value="P:peptide biosynthetic process"/>
    <property type="evidence" value="ECO:0007669"/>
    <property type="project" value="InterPro"/>
</dbReference>
<dbReference type="PANTHER" id="PTHR30053">
    <property type="entry name" value="ELONGATION FACTOR P"/>
    <property type="match status" value="1"/>
</dbReference>
<dbReference type="PANTHER" id="PTHR30053:SF12">
    <property type="entry name" value="ELONGATION FACTOR P (EF-P) FAMILY PROTEIN"/>
    <property type="match status" value="1"/>
</dbReference>
<dbReference type="FunFam" id="2.40.50.140:FF:000004">
    <property type="entry name" value="Elongation factor P"/>
    <property type="match status" value="1"/>
</dbReference>
<dbReference type="PIRSF" id="PIRSF005901">
    <property type="entry name" value="EF-P"/>
    <property type="match status" value="1"/>
</dbReference>
<dbReference type="InterPro" id="IPR008991">
    <property type="entry name" value="Translation_prot_SH3-like_sf"/>
</dbReference>
<evidence type="ECO:0000259" key="2">
    <source>
        <dbReference type="SMART" id="SM00841"/>
    </source>
</evidence>
<dbReference type="Gene3D" id="2.30.30.30">
    <property type="match status" value="1"/>
</dbReference>
<dbReference type="GO" id="GO:0005829">
    <property type="term" value="C:cytosol"/>
    <property type="evidence" value="ECO:0007669"/>
    <property type="project" value="UniProtKB-ARBA"/>
</dbReference>
<dbReference type="SUPFAM" id="SSF50249">
    <property type="entry name" value="Nucleic acid-binding proteins"/>
    <property type="match status" value="1"/>
</dbReference>
<sequence>MLSYSELRAGVTFVMDGDPYQVLEYNFLRMQQRKPVAQTKIKNLRTGKVINRTFHQNESFVEADIEKEKSKFLYAHRGEYWFQRGGDPKNRIILKEDLLGNAIKFLVQNTEVILDTFKDEIINVEIPIKIDLKVTQAPPGVKGDSAQGGSKEIILETGAKITSPLFINEGDIIRVNTQTGEYVERVEKK</sequence>
<dbReference type="InterPro" id="IPR013185">
    <property type="entry name" value="Transl_elong_KOW-like"/>
</dbReference>
<proteinExistence type="inferred from homology"/>
<evidence type="ECO:0000313" key="4">
    <source>
        <dbReference type="Proteomes" id="UP000177954"/>
    </source>
</evidence>
<dbReference type="Proteomes" id="UP000177954">
    <property type="component" value="Unassembled WGS sequence"/>
</dbReference>
<comment type="caution">
    <text evidence="3">The sequence shown here is derived from an EMBL/GenBank/DDBJ whole genome shotgun (WGS) entry which is preliminary data.</text>
</comment>
<dbReference type="CDD" id="cd05794">
    <property type="entry name" value="S1_EF-P_repeat_2"/>
    <property type="match status" value="1"/>
</dbReference>
<dbReference type="Pfam" id="PF09285">
    <property type="entry name" value="Elong-fact-P_C"/>
    <property type="match status" value="1"/>
</dbReference>
<accession>A0A1G2GXV0</accession>
<dbReference type="AlphaFoldDB" id="A0A1G2GXV0"/>
<dbReference type="GO" id="GO:0003746">
    <property type="term" value="F:translation elongation factor activity"/>
    <property type="evidence" value="ECO:0007669"/>
    <property type="project" value="TreeGrafter"/>
</dbReference>
<name>A0A1G2GXV0_9BACT</name>
<dbReference type="Pfam" id="PF08207">
    <property type="entry name" value="EFP_N"/>
    <property type="match status" value="1"/>
</dbReference>
<evidence type="ECO:0000313" key="3">
    <source>
        <dbReference type="EMBL" id="OGZ55013.1"/>
    </source>
</evidence>
<gene>
    <name evidence="3" type="ORF">A3J04_01660</name>
</gene>
<dbReference type="Gene3D" id="2.40.50.140">
    <property type="entry name" value="Nucleic acid-binding proteins"/>
    <property type="match status" value="2"/>
</dbReference>
<dbReference type="InterPro" id="IPR014722">
    <property type="entry name" value="Rib_uL2_dom2"/>
</dbReference>
<comment type="similarity">
    <text evidence="1">Belongs to the elongation factor P family.</text>
</comment>
<protein>
    <recommendedName>
        <fullName evidence="2">Elongation factor P C-terminal domain-containing protein</fullName>
    </recommendedName>
</protein>
<dbReference type="SMART" id="SM00841">
    <property type="entry name" value="Elong-fact-P_C"/>
    <property type="match status" value="1"/>
</dbReference>
<dbReference type="InterPro" id="IPR012340">
    <property type="entry name" value="NA-bd_OB-fold"/>
</dbReference>
<dbReference type="InterPro" id="IPR020599">
    <property type="entry name" value="Transl_elong_fac_P/YeiP"/>
</dbReference>
<dbReference type="EMBL" id="MHNZ01000040">
    <property type="protein sequence ID" value="OGZ55013.1"/>
    <property type="molecule type" value="Genomic_DNA"/>
</dbReference>
<evidence type="ECO:0000256" key="1">
    <source>
        <dbReference type="ARBA" id="ARBA00009479"/>
    </source>
</evidence>
<dbReference type="SUPFAM" id="SSF50104">
    <property type="entry name" value="Translation proteins SH3-like domain"/>
    <property type="match status" value="1"/>
</dbReference>
<dbReference type="NCBIfam" id="NF001810">
    <property type="entry name" value="PRK00529.1"/>
    <property type="match status" value="1"/>
</dbReference>
<dbReference type="STRING" id="1802129.A3J04_01660"/>